<dbReference type="PROSITE" id="PS50835">
    <property type="entry name" value="IG_LIKE"/>
    <property type="match status" value="2"/>
</dbReference>
<evidence type="ECO:0000256" key="3">
    <source>
        <dbReference type="ARBA" id="ARBA00023319"/>
    </source>
</evidence>
<evidence type="ECO:0000313" key="5">
    <source>
        <dbReference type="EMBL" id="KAH7983141.1"/>
    </source>
</evidence>
<accession>A0A9D4YMR6</accession>
<gene>
    <name evidence="5" type="ORF">HPB52_009626</name>
</gene>
<proteinExistence type="predicted"/>
<dbReference type="GO" id="GO:0008046">
    <property type="term" value="F:axon guidance receptor activity"/>
    <property type="evidence" value="ECO:0007669"/>
    <property type="project" value="TreeGrafter"/>
</dbReference>
<keyword evidence="2" id="KW-1015">Disulfide bond</keyword>
<dbReference type="Pfam" id="PF13927">
    <property type="entry name" value="Ig_3"/>
    <property type="match status" value="2"/>
</dbReference>
<sequence length="256" mass="27828">MAPQVRVYPAEVQFRTGDQVQLTCDAKGNPRPAVKWNVAPALRDRVHINGSMLTVRNARAGDELQVLTCTASNDAGSDVKRPTLQYVDPPKITAREGAVVTVAKGSNRALPCVASGTPRPRVRWSKGGLPITSKLQPDGSLLIVGADETDAGDYSCDAVSPAGTDSYTVRVYVLLPPQMEESVSHETYKVIENSPFSLQCRSSGSPIPHMARTPPKSEIWLGSEMEADAAADLGGPLKMTSWWHLRWKTWRDLLPP</sequence>
<keyword evidence="1" id="KW-0732">Signal</keyword>
<dbReference type="GO" id="GO:0030424">
    <property type="term" value="C:axon"/>
    <property type="evidence" value="ECO:0007669"/>
    <property type="project" value="TreeGrafter"/>
</dbReference>
<evidence type="ECO:0000313" key="6">
    <source>
        <dbReference type="Proteomes" id="UP000821837"/>
    </source>
</evidence>
<dbReference type="EMBL" id="JABSTV010001245">
    <property type="protein sequence ID" value="KAH7983141.1"/>
    <property type="molecule type" value="Genomic_DNA"/>
</dbReference>
<name>A0A9D4YMR6_RHISA</name>
<dbReference type="SUPFAM" id="SSF48726">
    <property type="entry name" value="Immunoglobulin"/>
    <property type="match status" value="2"/>
</dbReference>
<dbReference type="InterPro" id="IPR003599">
    <property type="entry name" value="Ig_sub"/>
</dbReference>
<dbReference type="PANTHER" id="PTHR45080">
    <property type="entry name" value="CONTACTIN 5"/>
    <property type="match status" value="1"/>
</dbReference>
<dbReference type="InterPro" id="IPR050958">
    <property type="entry name" value="Cell_Adh-Cytoskel_Orgn"/>
</dbReference>
<dbReference type="InterPro" id="IPR007110">
    <property type="entry name" value="Ig-like_dom"/>
</dbReference>
<evidence type="ECO:0000259" key="4">
    <source>
        <dbReference type="PROSITE" id="PS50835"/>
    </source>
</evidence>
<keyword evidence="6" id="KW-1185">Reference proteome</keyword>
<dbReference type="AlphaFoldDB" id="A0A9D4YMR6"/>
<dbReference type="InterPro" id="IPR013783">
    <property type="entry name" value="Ig-like_fold"/>
</dbReference>
<dbReference type="Proteomes" id="UP000821837">
    <property type="component" value="Chromosome 1"/>
</dbReference>
<keyword evidence="3" id="KW-0393">Immunoglobulin domain</keyword>
<dbReference type="Gene3D" id="2.60.40.10">
    <property type="entry name" value="Immunoglobulins"/>
    <property type="match status" value="2"/>
</dbReference>
<dbReference type="SMART" id="SM00408">
    <property type="entry name" value="IGc2"/>
    <property type="match status" value="2"/>
</dbReference>
<dbReference type="GO" id="GO:0007156">
    <property type="term" value="P:homophilic cell adhesion via plasma membrane adhesion molecules"/>
    <property type="evidence" value="ECO:0007669"/>
    <property type="project" value="TreeGrafter"/>
</dbReference>
<protein>
    <recommendedName>
        <fullName evidence="4">Ig-like domain-containing protein</fullName>
    </recommendedName>
</protein>
<evidence type="ECO:0000256" key="2">
    <source>
        <dbReference type="ARBA" id="ARBA00023157"/>
    </source>
</evidence>
<feature type="domain" description="Ig-like" evidence="4">
    <location>
        <begin position="90"/>
        <end position="170"/>
    </location>
</feature>
<dbReference type="GO" id="GO:0005886">
    <property type="term" value="C:plasma membrane"/>
    <property type="evidence" value="ECO:0007669"/>
    <property type="project" value="TreeGrafter"/>
</dbReference>
<evidence type="ECO:0000256" key="1">
    <source>
        <dbReference type="ARBA" id="ARBA00022729"/>
    </source>
</evidence>
<comment type="caution">
    <text evidence="5">The sequence shown here is derived from an EMBL/GenBank/DDBJ whole genome shotgun (WGS) entry which is preliminary data.</text>
</comment>
<dbReference type="SMART" id="SM00409">
    <property type="entry name" value="IG"/>
    <property type="match status" value="2"/>
</dbReference>
<feature type="domain" description="Ig-like" evidence="4">
    <location>
        <begin position="3"/>
        <end position="85"/>
    </location>
</feature>
<dbReference type="PANTHER" id="PTHR45080:SF8">
    <property type="entry name" value="IG-LIKE DOMAIN-CONTAINING PROTEIN"/>
    <property type="match status" value="1"/>
</dbReference>
<dbReference type="InterPro" id="IPR036179">
    <property type="entry name" value="Ig-like_dom_sf"/>
</dbReference>
<dbReference type="GO" id="GO:0050808">
    <property type="term" value="P:synapse organization"/>
    <property type="evidence" value="ECO:0007669"/>
    <property type="project" value="TreeGrafter"/>
</dbReference>
<dbReference type="InterPro" id="IPR003598">
    <property type="entry name" value="Ig_sub2"/>
</dbReference>
<organism evidence="5 6">
    <name type="scientific">Rhipicephalus sanguineus</name>
    <name type="common">Brown dog tick</name>
    <name type="synonym">Ixodes sanguineus</name>
    <dbReference type="NCBI Taxonomy" id="34632"/>
    <lineage>
        <taxon>Eukaryota</taxon>
        <taxon>Metazoa</taxon>
        <taxon>Ecdysozoa</taxon>
        <taxon>Arthropoda</taxon>
        <taxon>Chelicerata</taxon>
        <taxon>Arachnida</taxon>
        <taxon>Acari</taxon>
        <taxon>Parasitiformes</taxon>
        <taxon>Ixodida</taxon>
        <taxon>Ixodoidea</taxon>
        <taxon>Ixodidae</taxon>
        <taxon>Rhipicephalinae</taxon>
        <taxon>Rhipicephalus</taxon>
        <taxon>Rhipicephalus</taxon>
    </lineage>
</organism>
<dbReference type="GO" id="GO:0043025">
    <property type="term" value="C:neuronal cell body"/>
    <property type="evidence" value="ECO:0007669"/>
    <property type="project" value="TreeGrafter"/>
</dbReference>
<reference evidence="5" key="2">
    <citation type="submission" date="2021-09" db="EMBL/GenBank/DDBJ databases">
        <authorList>
            <person name="Jia N."/>
            <person name="Wang J."/>
            <person name="Shi W."/>
            <person name="Du L."/>
            <person name="Sun Y."/>
            <person name="Zhan W."/>
            <person name="Jiang J."/>
            <person name="Wang Q."/>
            <person name="Zhang B."/>
            <person name="Ji P."/>
            <person name="Sakyi L.B."/>
            <person name="Cui X."/>
            <person name="Yuan T."/>
            <person name="Jiang B."/>
            <person name="Yang W."/>
            <person name="Lam T.T.-Y."/>
            <person name="Chang Q."/>
            <person name="Ding S."/>
            <person name="Wang X."/>
            <person name="Zhu J."/>
            <person name="Ruan X."/>
            <person name="Zhao L."/>
            <person name="Wei J."/>
            <person name="Que T."/>
            <person name="Du C."/>
            <person name="Cheng J."/>
            <person name="Dai P."/>
            <person name="Han X."/>
            <person name="Huang E."/>
            <person name="Gao Y."/>
            <person name="Liu J."/>
            <person name="Shao H."/>
            <person name="Ye R."/>
            <person name="Li L."/>
            <person name="Wei W."/>
            <person name="Wang X."/>
            <person name="Wang C."/>
            <person name="Huo Q."/>
            <person name="Li W."/>
            <person name="Guo W."/>
            <person name="Chen H."/>
            <person name="Chen S."/>
            <person name="Zhou L."/>
            <person name="Zhou L."/>
            <person name="Ni X."/>
            <person name="Tian J."/>
            <person name="Zhou Y."/>
            <person name="Sheng Y."/>
            <person name="Liu T."/>
            <person name="Pan Y."/>
            <person name="Xia L."/>
            <person name="Li J."/>
            <person name="Zhao F."/>
            <person name="Cao W."/>
        </authorList>
    </citation>
    <scope>NUCLEOTIDE SEQUENCE</scope>
    <source>
        <strain evidence="5">Rsan-2018</strain>
        <tissue evidence="5">Larvae</tissue>
    </source>
</reference>
<reference evidence="5" key="1">
    <citation type="journal article" date="2020" name="Cell">
        <title>Large-Scale Comparative Analyses of Tick Genomes Elucidate Their Genetic Diversity and Vector Capacities.</title>
        <authorList>
            <consortium name="Tick Genome and Microbiome Consortium (TIGMIC)"/>
            <person name="Jia N."/>
            <person name="Wang J."/>
            <person name="Shi W."/>
            <person name="Du L."/>
            <person name="Sun Y."/>
            <person name="Zhan W."/>
            <person name="Jiang J.F."/>
            <person name="Wang Q."/>
            <person name="Zhang B."/>
            <person name="Ji P."/>
            <person name="Bell-Sakyi L."/>
            <person name="Cui X.M."/>
            <person name="Yuan T.T."/>
            <person name="Jiang B.G."/>
            <person name="Yang W.F."/>
            <person name="Lam T.T."/>
            <person name="Chang Q.C."/>
            <person name="Ding S.J."/>
            <person name="Wang X.J."/>
            <person name="Zhu J.G."/>
            <person name="Ruan X.D."/>
            <person name="Zhao L."/>
            <person name="Wei J.T."/>
            <person name="Ye R.Z."/>
            <person name="Que T.C."/>
            <person name="Du C.H."/>
            <person name="Zhou Y.H."/>
            <person name="Cheng J.X."/>
            <person name="Dai P.F."/>
            <person name="Guo W.B."/>
            <person name="Han X.H."/>
            <person name="Huang E.J."/>
            <person name="Li L.F."/>
            <person name="Wei W."/>
            <person name="Gao Y.C."/>
            <person name="Liu J.Z."/>
            <person name="Shao H.Z."/>
            <person name="Wang X."/>
            <person name="Wang C.C."/>
            <person name="Yang T.C."/>
            <person name="Huo Q.B."/>
            <person name="Li W."/>
            <person name="Chen H.Y."/>
            <person name="Chen S.E."/>
            <person name="Zhou L.G."/>
            <person name="Ni X.B."/>
            <person name="Tian J.H."/>
            <person name="Sheng Y."/>
            <person name="Liu T."/>
            <person name="Pan Y.S."/>
            <person name="Xia L.Y."/>
            <person name="Li J."/>
            <person name="Zhao F."/>
            <person name="Cao W.C."/>
        </authorList>
    </citation>
    <scope>NUCLEOTIDE SEQUENCE</scope>
    <source>
        <strain evidence="5">Rsan-2018</strain>
    </source>
</reference>